<keyword evidence="2" id="KW-0547">Nucleotide-binding</keyword>
<proteinExistence type="inferred from homology"/>
<dbReference type="InterPro" id="IPR020568">
    <property type="entry name" value="Ribosomal_Su5_D2-typ_SF"/>
</dbReference>
<dbReference type="InterPro" id="IPR014721">
    <property type="entry name" value="Ribsml_uS5_D2-typ_fold_subgr"/>
</dbReference>
<evidence type="ECO:0000313" key="6">
    <source>
        <dbReference type="Proteomes" id="UP001500227"/>
    </source>
</evidence>
<keyword evidence="6" id="KW-1185">Reference proteome</keyword>
<dbReference type="PANTHER" id="PTHR32039">
    <property type="entry name" value="MAGNESIUM-CHELATASE SUBUNIT CHLI"/>
    <property type="match status" value="1"/>
</dbReference>
<protein>
    <submittedName>
        <fullName evidence="5">YifB family Mg chelatase-like AAA ATPase</fullName>
    </submittedName>
</protein>
<dbReference type="Gene3D" id="3.40.50.300">
    <property type="entry name" value="P-loop containing nucleotide triphosphate hydrolases"/>
    <property type="match status" value="1"/>
</dbReference>
<dbReference type="RefSeq" id="WP_345371360.1">
    <property type="nucleotide sequence ID" value="NZ_BAABKD010000011.1"/>
</dbReference>
<organism evidence="5 6">
    <name type="scientific">Paenalcaligenes hermetiae</name>
    <dbReference type="NCBI Taxonomy" id="1157987"/>
    <lineage>
        <taxon>Bacteria</taxon>
        <taxon>Pseudomonadati</taxon>
        <taxon>Pseudomonadota</taxon>
        <taxon>Betaproteobacteria</taxon>
        <taxon>Burkholderiales</taxon>
        <taxon>Alcaligenaceae</taxon>
        <taxon>Paenalcaligenes</taxon>
    </lineage>
</organism>
<evidence type="ECO:0000259" key="4">
    <source>
        <dbReference type="PROSITE" id="PS50051"/>
    </source>
</evidence>
<dbReference type="SUPFAM" id="SSF54211">
    <property type="entry name" value="Ribosomal protein S5 domain 2-like"/>
    <property type="match status" value="1"/>
</dbReference>
<dbReference type="InterPro" id="IPR004482">
    <property type="entry name" value="Mg_chelat-rel"/>
</dbReference>
<gene>
    <name evidence="5" type="ORF">GCM10023337_18850</name>
</gene>
<dbReference type="InterPro" id="IPR027417">
    <property type="entry name" value="P-loop_NTPase"/>
</dbReference>
<dbReference type="Pfam" id="PF13541">
    <property type="entry name" value="ChlI"/>
    <property type="match status" value="1"/>
</dbReference>
<dbReference type="Pfam" id="PF13335">
    <property type="entry name" value="Mg_chelatase_C"/>
    <property type="match status" value="1"/>
</dbReference>
<dbReference type="EMBL" id="BAABKD010000011">
    <property type="protein sequence ID" value="GAA5092080.1"/>
    <property type="molecule type" value="Genomic_DNA"/>
</dbReference>
<dbReference type="SMART" id="SM00382">
    <property type="entry name" value="AAA"/>
    <property type="match status" value="1"/>
</dbReference>
<dbReference type="InterPro" id="IPR001208">
    <property type="entry name" value="MCM_dom"/>
</dbReference>
<dbReference type="InterPro" id="IPR045006">
    <property type="entry name" value="CHLI-like"/>
</dbReference>
<evidence type="ECO:0000256" key="3">
    <source>
        <dbReference type="ARBA" id="ARBA00022840"/>
    </source>
</evidence>
<reference evidence="6" key="1">
    <citation type="journal article" date="2019" name="Int. J. Syst. Evol. Microbiol.">
        <title>The Global Catalogue of Microorganisms (GCM) 10K type strain sequencing project: providing services to taxonomists for standard genome sequencing and annotation.</title>
        <authorList>
            <consortium name="The Broad Institute Genomics Platform"/>
            <consortium name="The Broad Institute Genome Sequencing Center for Infectious Disease"/>
            <person name="Wu L."/>
            <person name="Ma J."/>
        </authorList>
    </citation>
    <scope>NUCLEOTIDE SEQUENCE [LARGE SCALE GENOMIC DNA]</scope>
    <source>
        <strain evidence="6">JCM 18423</strain>
    </source>
</reference>
<dbReference type="PANTHER" id="PTHR32039:SF7">
    <property type="entry name" value="COMPETENCE PROTEIN COMM"/>
    <property type="match status" value="1"/>
</dbReference>
<dbReference type="InterPro" id="IPR000523">
    <property type="entry name" value="Mg_chelatse_chII-like_cat_dom"/>
</dbReference>
<keyword evidence="3" id="KW-0067">ATP-binding</keyword>
<evidence type="ECO:0000313" key="5">
    <source>
        <dbReference type="EMBL" id="GAA5092080.1"/>
    </source>
</evidence>
<dbReference type="Proteomes" id="UP001500227">
    <property type="component" value="Unassembled WGS sequence"/>
</dbReference>
<dbReference type="Gene3D" id="3.30.230.10">
    <property type="match status" value="1"/>
</dbReference>
<dbReference type="SUPFAM" id="SSF52540">
    <property type="entry name" value="P-loop containing nucleoside triphosphate hydrolases"/>
    <property type="match status" value="1"/>
</dbReference>
<dbReference type="InterPro" id="IPR003593">
    <property type="entry name" value="AAA+_ATPase"/>
</dbReference>
<dbReference type="PRINTS" id="PR01657">
    <property type="entry name" value="MCMFAMILY"/>
</dbReference>
<comment type="caution">
    <text evidence="5">The sequence shown here is derived from an EMBL/GenBank/DDBJ whole genome shotgun (WGS) entry which is preliminary data.</text>
</comment>
<sequence>MSLAVLASGTLIGLEMIAVRVEVHIAPGLPSFQVVGLPDAGVRESRERVRSAIVSSGFDFPAARITVNLAPADVPKESGRFDLPIALGVLLASGQISDATAVSGERLPVAVQDFVFAGELSLTGAVVPSGAALAFALGVQRHYAERILFYPWLSAKQAAHIPQLKVVGVSTLTETVALLSGQQAMQFAQPAPMTERAASTSCLCMSEVYGQQQARFALELAASGGHSLLMSGPPGVGKSMLAQRLPTLLPPLRTQQQLEVAVLKQLSGNATDALFTEQPPFRAPHHSCTMAAMVGGGRQLRPGEITLAHHGVLFMDELPEFDRRVLESLREPLETGEVVISRANQRGCFPARFQLIAAMNPCPCGYLGHPKIACRCTPEKIDRYRAKLSGPLLDRIDLYLVLPFEETFPTPHVAVEDSSTIRQRVQRCQQRQYQRQGILNASLQGEALDRYAALQPEALQLMENAMRKWAWSVRVVQRLRRVARTIADMQQSEHITAEHVALAMQFRDQSGLKY</sequence>
<feature type="domain" description="MCM C-terminal AAA(+) ATPase" evidence="4">
    <location>
        <begin position="300"/>
        <end position="402"/>
    </location>
</feature>
<dbReference type="PROSITE" id="PS50051">
    <property type="entry name" value="MCM_2"/>
    <property type="match status" value="1"/>
</dbReference>
<comment type="similarity">
    <text evidence="1">Belongs to the Mg-chelatase subunits D/I family. ComM subfamily.</text>
</comment>
<accession>A0ABP9M705</accession>
<evidence type="ECO:0000256" key="1">
    <source>
        <dbReference type="ARBA" id="ARBA00006354"/>
    </source>
</evidence>
<dbReference type="InterPro" id="IPR025158">
    <property type="entry name" value="Mg_chelat-rel_C"/>
</dbReference>
<name>A0ABP9M705_9BURK</name>
<dbReference type="NCBIfam" id="TIGR00368">
    <property type="entry name" value="YifB family Mg chelatase-like AAA ATPase"/>
    <property type="match status" value="1"/>
</dbReference>
<dbReference type="Pfam" id="PF01078">
    <property type="entry name" value="Mg_chelatase"/>
    <property type="match status" value="1"/>
</dbReference>
<evidence type="ECO:0000256" key="2">
    <source>
        <dbReference type="ARBA" id="ARBA00022741"/>
    </source>
</evidence>